<protein>
    <recommendedName>
        <fullName evidence="4">DUF3304 domain-containing protein</fullName>
    </recommendedName>
</protein>
<evidence type="ECO:0000313" key="2">
    <source>
        <dbReference type="EMBL" id="NMG03988.1"/>
    </source>
</evidence>
<comment type="caution">
    <text evidence="2">The sequence shown here is derived from an EMBL/GenBank/DDBJ whole genome shotgun (WGS) entry which is preliminary data.</text>
</comment>
<name>A0A972F8F1_9RHOO</name>
<feature type="signal peptide" evidence="1">
    <location>
        <begin position="1"/>
        <end position="17"/>
    </location>
</feature>
<reference evidence="2" key="1">
    <citation type="submission" date="2019-12" db="EMBL/GenBank/DDBJ databases">
        <title>Comparative genomics gives insights into the taxonomy of the Azoarcus-Aromatoleum group and reveals separate origins of nif in the plant-associated Azoarcus and non-plant-associated Aromatoleum sub-groups.</title>
        <authorList>
            <person name="Lafos M."/>
            <person name="Maluk M."/>
            <person name="Batista M."/>
            <person name="Junghare M."/>
            <person name="Carmona M."/>
            <person name="Faoro H."/>
            <person name="Cruz L.M."/>
            <person name="Battistoni F."/>
            <person name="De Souza E."/>
            <person name="Pedrosa F."/>
            <person name="Chen W.-M."/>
            <person name="Poole P.S."/>
            <person name="Dixon R.A."/>
            <person name="James E.K."/>
        </authorList>
    </citation>
    <scope>NUCLEOTIDE SEQUENCE</scope>
    <source>
        <strain evidence="2">NSC3</strain>
    </source>
</reference>
<accession>A0A972F8F1</accession>
<dbReference type="AlphaFoldDB" id="A0A972F8F1"/>
<keyword evidence="1" id="KW-0732">Signal</keyword>
<keyword evidence="3" id="KW-1185">Reference proteome</keyword>
<gene>
    <name evidence="2" type="ORF">GPA21_13580</name>
</gene>
<proteinExistence type="predicted"/>
<feature type="chain" id="PRO_5038099221" description="DUF3304 domain-containing protein" evidence="1">
    <location>
        <begin position="18"/>
        <end position="199"/>
    </location>
</feature>
<dbReference type="RefSeq" id="WP_168988685.1">
    <property type="nucleotide sequence ID" value="NZ_CAWPHM010000315.1"/>
</dbReference>
<sequence length="199" mass="21900">MAWIVLIVFYPLVAACAGTSKPDTDREMRGMGFVVVYELAGTATPKEGVAAISDTGYRLFGPSILNHQNGGVNTIGGGSKISFPRWVDVTWREGTTPGSRWETGTVVGNYRIDVLSRIPREVFDYAKKHGALRLQFRIKDDGVLFAWDVQISGGGRFYYAMHGGDFPCDPLPHLPHPVCTTGPLEEAPWFNPNWVGGKR</sequence>
<evidence type="ECO:0000256" key="1">
    <source>
        <dbReference type="SAM" id="SignalP"/>
    </source>
</evidence>
<evidence type="ECO:0000313" key="3">
    <source>
        <dbReference type="Proteomes" id="UP000599523"/>
    </source>
</evidence>
<dbReference type="Proteomes" id="UP000599523">
    <property type="component" value="Unassembled WGS sequence"/>
</dbReference>
<dbReference type="EMBL" id="WTVM01000086">
    <property type="protein sequence ID" value="NMG03988.1"/>
    <property type="molecule type" value="Genomic_DNA"/>
</dbReference>
<evidence type="ECO:0008006" key="4">
    <source>
        <dbReference type="Google" id="ProtNLM"/>
    </source>
</evidence>
<organism evidence="2 3">
    <name type="scientific">Azoarcus taiwanensis</name>
    <dbReference type="NCBI Taxonomy" id="666964"/>
    <lineage>
        <taxon>Bacteria</taxon>
        <taxon>Pseudomonadati</taxon>
        <taxon>Pseudomonadota</taxon>
        <taxon>Betaproteobacteria</taxon>
        <taxon>Rhodocyclales</taxon>
        <taxon>Zoogloeaceae</taxon>
        <taxon>Azoarcus</taxon>
    </lineage>
</organism>